<evidence type="ECO:0000256" key="1">
    <source>
        <dbReference type="SAM" id="MobiDB-lite"/>
    </source>
</evidence>
<name>A0ABU0QDI0_STRAH</name>
<evidence type="ECO:0008006" key="4">
    <source>
        <dbReference type="Google" id="ProtNLM"/>
    </source>
</evidence>
<dbReference type="EMBL" id="JAUSYA010000001">
    <property type="protein sequence ID" value="MDQ0688707.1"/>
    <property type="molecule type" value="Genomic_DNA"/>
</dbReference>
<protein>
    <recommendedName>
        <fullName evidence="4">Transposase</fullName>
    </recommendedName>
</protein>
<keyword evidence="3" id="KW-1185">Reference proteome</keyword>
<feature type="region of interest" description="Disordered" evidence="1">
    <location>
        <begin position="28"/>
        <end position="51"/>
    </location>
</feature>
<proteinExistence type="predicted"/>
<dbReference type="Proteomes" id="UP001243364">
    <property type="component" value="Unassembled WGS sequence"/>
</dbReference>
<sequence length="51" mass="5642">MPGSSTTIKDMTALITWINAYCLAHDGPDGIPADRGRQPRLATRQFRRTLA</sequence>
<reference evidence="2 3" key="1">
    <citation type="submission" date="2023-07" db="EMBL/GenBank/DDBJ databases">
        <title>Comparative genomics of wheat-associated soil bacteria to identify genetic determinants of phenazine resistance.</title>
        <authorList>
            <person name="Mouncey N."/>
        </authorList>
    </citation>
    <scope>NUCLEOTIDE SEQUENCE [LARGE SCALE GENOMIC DNA]</scope>
    <source>
        <strain evidence="2 3">W4I19-2</strain>
    </source>
</reference>
<organism evidence="2 3">
    <name type="scientific">Streptomyces achromogenes</name>
    <dbReference type="NCBI Taxonomy" id="67255"/>
    <lineage>
        <taxon>Bacteria</taxon>
        <taxon>Bacillati</taxon>
        <taxon>Actinomycetota</taxon>
        <taxon>Actinomycetes</taxon>
        <taxon>Kitasatosporales</taxon>
        <taxon>Streptomycetaceae</taxon>
        <taxon>Streptomyces</taxon>
    </lineage>
</organism>
<comment type="caution">
    <text evidence="2">The sequence shown here is derived from an EMBL/GenBank/DDBJ whole genome shotgun (WGS) entry which is preliminary data.</text>
</comment>
<feature type="compositionally biased region" description="Basic and acidic residues" evidence="1">
    <location>
        <begin position="28"/>
        <end position="37"/>
    </location>
</feature>
<accession>A0ABU0QDI0</accession>
<evidence type="ECO:0000313" key="3">
    <source>
        <dbReference type="Proteomes" id="UP001243364"/>
    </source>
</evidence>
<evidence type="ECO:0000313" key="2">
    <source>
        <dbReference type="EMBL" id="MDQ0688707.1"/>
    </source>
</evidence>
<gene>
    <name evidence="2" type="ORF">QFZ56_007670</name>
</gene>